<gene>
    <name evidence="1" type="ORF">E5676_scaffold1933G00050</name>
</gene>
<comment type="caution">
    <text evidence="1">The sequence shown here is derived from an EMBL/GenBank/DDBJ whole genome shotgun (WGS) entry which is preliminary data.</text>
</comment>
<evidence type="ECO:0000313" key="1">
    <source>
        <dbReference type="EMBL" id="TYK07862.1"/>
    </source>
</evidence>
<organism evidence="1 2">
    <name type="scientific">Cucumis melo var. makuwa</name>
    <name type="common">Oriental melon</name>
    <dbReference type="NCBI Taxonomy" id="1194695"/>
    <lineage>
        <taxon>Eukaryota</taxon>
        <taxon>Viridiplantae</taxon>
        <taxon>Streptophyta</taxon>
        <taxon>Embryophyta</taxon>
        <taxon>Tracheophyta</taxon>
        <taxon>Spermatophyta</taxon>
        <taxon>Magnoliopsida</taxon>
        <taxon>eudicotyledons</taxon>
        <taxon>Gunneridae</taxon>
        <taxon>Pentapetalae</taxon>
        <taxon>rosids</taxon>
        <taxon>fabids</taxon>
        <taxon>Cucurbitales</taxon>
        <taxon>Cucurbitaceae</taxon>
        <taxon>Benincaseae</taxon>
        <taxon>Cucumis</taxon>
    </lineage>
</organism>
<dbReference type="EMBL" id="SSTD01013061">
    <property type="protein sequence ID" value="TYK07862.1"/>
    <property type="molecule type" value="Genomic_DNA"/>
</dbReference>
<protein>
    <submittedName>
        <fullName evidence="1">Uncharacterized protein</fullName>
    </submittedName>
</protein>
<evidence type="ECO:0000313" key="2">
    <source>
        <dbReference type="Proteomes" id="UP000321947"/>
    </source>
</evidence>
<accession>A0A5D3C985</accession>
<dbReference type="Proteomes" id="UP000321947">
    <property type="component" value="Unassembled WGS sequence"/>
</dbReference>
<reference evidence="1 2" key="1">
    <citation type="submission" date="2019-08" db="EMBL/GenBank/DDBJ databases">
        <title>Draft genome sequences of two oriental melons (Cucumis melo L. var makuwa).</title>
        <authorList>
            <person name="Kwon S.-Y."/>
        </authorList>
    </citation>
    <scope>NUCLEOTIDE SEQUENCE [LARGE SCALE GENOMIC DNA]</scope>
    <source>
        <strain evidence="2">cv. Chang Bougi</strain>
        <tissue evidence="1">Leaf</tissue>
    </source>
</reference>
<name>A0A5D3C985_CUCMM</name>
<proteinExistence type="predicted"/>
<sequence length="145" mass="16027">MIKDGVLLTLSIRVVPAWVSFGITTYLGLCGSTGRQSSMDIDMIRVLPRDTEDQIFVPTGAHVARVREGEGKGRGKLASDREGSGDAIWGLRHRVDEHIEDDTLCRPDVDPTVVEKSIIRHVADDFIDNDDEQLSHQSGSIDDEK</sequence>
<dbReference type="AlphaFoldDB" id="A0A5D3C985"/>